<keyword evidence="7" id="KW-1185">Reference proteome</keyword>
<protein>
    <submittedName>
        <fullName evidence="6">Kinase-like domain-containing protein</fullName>
    </submittedName>
</protein>
<dbReference type="InterPro" id="IPR000719">
    <property type="entry name" value="Prot_kinase_dom"/>
</dbReference>
<dbReference type="InterPro" id="IPR011009">
    <property type="entry name" value="Kinase-like_dom_sf"/>
</dbReference>
<keyword evidence="2 4" id="KW-0547">Nucleotide-binding</keyword>
<proteinExistence type="predicted"/>
<dbReference type="InterPro" id="IPR017441">
    <property type="entry name" value="Protein_kinase_ATP_BS"/>
</dbReference>
<organism evidence="6 7">
    <name type="scientific">Mycena pura</name>
    <dbReference type="NCBI Taxonomy" id="153505"/>
    <lineage>
        <taxon>Eukaryota</taxon>
        <taxon>Fungi</taxon>
        <taxon>Dikarya</taxon>
        <taxon>Basidiomycota</taxon>
        <taxon>Agaricomycotina</taxon>
        <taxon>Agaricomycetes</taxon>
        <taxon>Agaricomycetidae</taxon>
        <taxon>Agaricales</taxon>
        <taxon>Marasmiineae</taxon>
        <taxon>Mycenaceae</taxon>
        <taxon>Mycena</taxon>
    </lineage>
</organism>
<evidence type="ECO:0000313" key="7">
    <source>
        <dbReference type="Proteomes" id="UP001219525"/>
    </source>
</evidence>
<evidence type="ECO:0000256" key="1">
    <source>
        <dbReference type="ARBA" id="ARBA00022527"/>
    </source>
</evidence>
<dbReference type="PROSITE" id="PS00107">
    <property type="entry name" value="PROTEIN_KINASE_ATP"/>
    <property type="match status" value="1"/>
</dbReference>
<keyword evidence="3 4" id="KW-0067">ATP-binding</keyword>
<dbReference type="InterPro" id="IPR050117">
    <property type="entry name" value="MAPK"/>
</dbReference>
<dbReference type="PROSITE" id="PS50011">
    <property type="entry name" value="PROTEIN_KINASE_DOM"/>
    <property type="match status" value="1"/>
</dbReference>
<dbReference type="Gene3D" id="3.30.200.20">
    <property type="entry name" value="Phosphorylase Kinase, domain 1"/>
    <property type="match status" value="1"/>
</dbReference>
<evidence type="ECO:0000256" key="3">
    <source>
        <dbReference type="ARBA" id="ARBA00022840"/>
    </source>
</evidence>
<dbReference type="Gene3D" id="1.10.510.10">
    <property type="entry name" value="Transferase(Phosphotransferase) domain 1"/>
    <property type="match status" value="1"/>
</dbReference>
<feature type="binding site" evidence="4">
    <location>
        <position position="71"/>
    </location>
    <ligand>
        <name>ATP</name>
        <dbReference type="ChEBI" id="CHEBI:30616"/>
    </ligand>
</feature>
<name>A0AAD6V3T6_9AGAR</name>
<comment type="caution">
    <text evidence="6">The sequence shown here is derived from an EMBL/GenBank/DDBJ whole genome shotgun (WGS) entry which is preliminary data.</text>
</comment>
<dbReference type="AlphaFoldDB" id="A0AAD6V3T6"/>
<dbReference type="EMBL" id="JARJCW010000069">
    <property type="protein sequence ID" value="KAJ7199132.1"/>
    <property type="molecule type" value="Genomic_DNA"/>
</dbReference>
<keyword evidence="6" id="KW-0418">Kinase</keyword>
<keyword evidence="6" id="KW-0808">Transferase</keyword>
<dbReference type="Pfam" id="PF00069">
    <property type="entry name" value="Pkinase"/>
    <property type="match status" value="2"/>
</dbReference>
<feature type="domain" description="Protein kinase" evidence="5">
    <location>
        <begin position="42"/>
        <end position="413"/>
    </location>
</feature>
<dbReference type="SUPFAM" id="SSF56112">
    <property type="entry name" value="Protein kinase-like (PK-like)"/>
    <property type="match status" value="1"/>
</dbReference>
<accession>A0AAD6V3T6</accession>
<reference evidence="6" key="1">
    <citation type="submission" date="2023-03" db="EMBL/GenBank/DDBJ databases">
        <title>Massive genome expansion in bonnet fungi (Mycena s.s.) driven by repeated elements and novel gene families across ecological guilds.</title>
        <authorList>
            <consortium name="Lawrence Berkeley National Laboratory"/>
            <person name="Harder C.B."/>
            <person name="Miyauchi S."/>
            <person name="Viragh M."/>
            <person name="Kuo A."/>
            <person name="Thoen E."/>
            <person name="Andreopoulos B."/>
            <person name="Lu D."/>
            <person name="Skrede I."/>
            <person name="Drula E."/>
            <person name="Henrissat B."/>
            <person name="Morin E."/>
            <person name="Kohler A."/>
            <person name="Barry K."/>
            <person name="LaButti K."/>
            <person name="Morin E."/>
            <person name="Salamov A."/>
            <person name="Lipzen A."/>
            <person name="Mereny Z."/>
            <person name="Hegedus B."/>
            <person name="Baldrian P."/>
            <person name="Stursova M."/>
            <person name="Weitz H."/>
            <person name="Taylor A."/>
            <person name="Grigoriev I.V."/>
            <person name="Nagy L.G."/>
            <person name="Martin F."/>
            <person name="Kauserud H."/>
        </authorList>
    </citation>
    <scope>NUCLEOTIDE SEQUENCE</scope>
    <source>
        <strain evidence="6">9144</strain>
    </source>
</reference>
<evidence type="ECO:0000313" key="6">
    <source>
        <dbReference type="EMBL" id="KAJ7199132.1"/>
    </source>
</evidence>
<gene>
    <name evidence="6" type="ORF">GGX14DRAFT_699860</name>
</gene>
<keyword evidence="1" id="KW-0723">Serine/threonine-protein kinase</keyword>
<dbReference type="SMART" id="SM00220">
    <property type="entry name" value="S_TKc"/>
    <property type="match status" value="1"/>
</dbReference>
<sequence length="488" mass="52628">MIDPFVFMVVEDMEEGKDYGPGGLFPVKLGDVLGPEGSVPRYRISAKLGHGSYSTVWLARDLVARRTVAVKIVRASESATSREAAILKRLRGPASDPPAVIQLLDSFTLTSVNGIHHTLVTEPVIPLECLLKLPGIQVNTRSLVRQALEGLAFIHERGIAHGGESPLISNFLSSQPLPDIYPSNIGVVIPDLDSFSEVDIWDKGGAPTIVPLVTYDAAHDAASFPPYLTHALDLGELLMSDVPDFTAREPRVRILDLGCAYFAEETPSPPCHAPLPFMAPEVAFPMMAYDNRDAPWDRRADIWAMACTICQIAGGGILFGRLSAPNLLDAIAALCGGAPADWTTYLASISDKPKAYTPDAADALWAATVEHLQRWGQTTAEDARALVKLLRRMLVVDPMERPSASALLQDPYFDLAPDDHAPDKNPRVSIVVGEAEPASTSTLKAANSTAWIEKAEENVLSSEFMRETIAAAKANVLGRLGEGTHATQ</sequence>
<dbReference type="GO" id="GO:0005524">
    <property type="term" value="F:ATP binding"/>
    <property type="evidence" value="ECO:0007669"/>
    <property type="project" value="UniProtKB-UniRule"/>
</dbReference>
<dbReference type="GO" id="GO:0004674">
    <property type="term" value="F:protein serine/threonine kinase activity"/>
    <property type="evidence" value="ECO:0007669"/>
    <property type="project" value="UniProtKB-KW"/>
</dbReference>
<dbReference type="PANTHER" id="PTHR24055">
    <property type="entry name" value="MITOGEN-ACTIVATED PROTEIN KINASE"/>
    <property type="match status" value="1"/>
</dbReference>
<evidence type="ECO:0000259" key="5">
    <source>
        <dbReference type="PROSITE" id="PS50011"/>
    </source>
</evidence>
<dbReference type="Proteomes" id="UP001219525">
    <property type="component" value="Unassembled WGS sequence"/>
</dbReference>
<evidence type="ECO:0000256" key="2">
    <source>
        <dbReference type="ARBA" id="ARBA00022741"/>
    </source>
</evidence>
<evidence type="ECO:0000256" key="4">
    <source>
        <dbReference type="PROSITE-ProRule" id="PRU10141"/>
    </source>
</evidence>